<dbReference type="EMBL" id="JACHNB010000001">
    <property type="protein sequence ID" value="MBB4743284.1"/>
    <property type="molecule type" value="Genomic_DNA"/>
</dbReference>
<dbReference type="AlphaFoldDB" id="A0A7W7MAN8"/>
<sequence length="56" mass="6416">MQMDDATVTWETLCGAADENRLRLVAYAHQLRERIDALRAQVDELRQRIADSGDDL</sequence>
<protein>
    <submittedName>
        <fullName evidence="2">Polyhydroxyalkanoate synthesis regulator phasin</fullName>
    </submittedName>
</protein>
<dbReference type="Proteomes" id="UP000546162">
    <property type="component" value="Unassembled WGS sequence"/>
</dbReference>
<dbReference type="RefSeq" id="WP_185043574.1">
    <property type="nucleotide sequence ID" value="NZ_BAABFG010000005.1"/>
</dbReference>
<gene>
    <name evidence="2" type="ORF">BJY16_006743</name>
</gene>
<keyword evidence="3" id="KW-1185">Reference proteome</keyword>
<evidence type="ECO:0000256" key="1">
    <source>
        <dbReference type="SAM" id="Coils"/>
    </source>
</evidence>
<feature type="coiled-coil region" evidence="1">
    <location>
        <begin position="28"/>
        <end position="55"/>
    </location>
</feature>
<name>A0A7W7MAN8_9ACTN</name>
<comment type="caution">
    <text evidence="2">The sequence shown here is derived from an EMBL/GenBank/DDBJ whole genome shotgun (WGS) entry which is preliminary data.</text>
</comment>
<evidence type="ECO:0000313" key="3">
    <source>
        <dbReference type="Proteomes" id="UP000546162"/>
    </source>
</evidence>
<evidence type="ECO:0000313" key="2">
    <source>
        <dbReference type="EMBL" id="MBB4743284.1"/>
    </source>
</evidence>
<organism evidence="2 3">
    <name type="scientific">Actinoplanes octamycinicus</name>
    <dbReference type="NCBI Taxonomy" id="135948"/>
    <lineage>
        <taxon>Bacteria</taxon>
        <taxon>Bacillati</taxon>
        <taxon>Actinomycetota</taxon>
        <taxon>Actinomycetes</taxon>
        <taxon>Micromonosporales</taxon>
        <taxon>Micromonosporaceae</taxon>
        <taxon>Actinoplanes</taxon>
    </lineage>
</organism>
<keyword evidence="1" id="KW-0175">Coiled coil</keyword>
<accession>A0A7W7MAN8</accession>
<reference evidence="2 3" key="1">
    <citation type="submission" date="2020-08" db="EMBL/GenBank/DDBJ databases">
        <title>Sequencing the genomes of 1000 actinobacteria strains.</title>
        <authorList>
            <person name="Klenk H.-P."/>
        </authorList>
    </citation>
    <scope>NUCLEOTIDE SEQUENCE [LARGE SCALE GENOMIC DNA]</scope>
    <source>
        <strain evidence="2 3">DSM 45809</strain>
    </source>
</reference>
<proteinExistence type="predicted"/>